<accession>A0A2T7EIF1</accession>
<dbReference type="AlphaFoldDB" id="A0A2T7EIF1"/>
<organism evidence="2 3">
    <name type="scientific">Panicum hallii var. hallii</name>
    <dbReference type="NCBI Taxonomy" id="1504633"/>
    <lineage>
        <taxon>Eukaryota</taxon>
        <taxon>Viridiplantae</taxon>
        <taxon>Streptophyta</taxon>
        <taxon>Embryophyta</taxon>
        <taxon>Tracheophyta</taxon>
        <taxon>Spermatophyta</taxon>
        <taxon>Magnoliopsida</taxon>
        <taxon>Liliopsida</taxon>
        <taxon>Poales</taxon>
        <taxon>Poaceae</taxon>
        <taxon>PACMAD clade</taxon>
        <taxon>Panicoideae</taxon>
        <taxon>Panicodae</taxon>
        <taxon>Paniceae</taxon>
        <taxon>Panicinae</taxon>
        <taxon>Panicum</taxon>
        <taxon>Panicum sect. Panicum</taxon>
    </lineage>
</organism>
<evidence type="ECO:0000313" key="2">
    <source>
        <dbReference type="EMBL" id="PUZ67611.1"/>
    </source>
</evidence>
<name>A0A2T7EIF1_9POAL</name>
<keyword evidence="3" id="KW-1185">Reference proteome</keyword>
<protein>
    <submittedName>
        <fullName evidence="2">Uncharacterized protein</fullName>
    </submittedName>
</protein>
<dbReference type="Proteomes" id="UP000244336">
    <property type="component" value="Chromosome 3"/>
</dbReference>
<feature type="signal peptide" evidence="1">
    <location>
        <begin position="1"/>
        <end position="15"/>
    </location>
</feature>
<proteinExistence type="predicted"/>
<keyword evidence="1" id="KW-0732">Signal</keyword>
<evidence type="ECO:0000313" key="3">
    <source>
        <dbReference type="Proteomes" id="UP000244336"/>
    </source>
</evidence>
<evidence type="ECO:0000256" key="1">
    <source>
        <dbReference type="SAM" id="SignalP"/>
    </source>
</evidence>
<reference evidence="2 3" key="1">
    <citation type="submission" date="2018-04" db="EMBL/GenBank/DDBJ databases">
        <title>WGS assembly of Panicum hallii var. hallii HAL2.</title>
        <authorList>
            <person name="Lovell J."/>
            <person name="Jenkins J."/>
            <person name="Lowry D."/>
            <person name="Mamidi S."/>
            <person name="Sreedasyam A."/>
            <person name="Weng X."/>
            <person name="Barry K."/>
            <person name="Bonette J."/>
            <person name="Campitelli B."/>
            <person name="Daum C."/>
            <person name="Gordon S."/>
            <person name="Gould B."/>
            <person name="Lipzen A."/>
            <person name="MacQueen A."/>
            <person name="Palacio-Mejia J."/>
            <person name="Plott C."/>
            <person name="Shakirov E."/>
            <person name="Shu S."/>
            <person name="Yoshinaga Y."/>
            <person name="Zane M."/>
            <person name="Rokhsar D."/>
            <person name="Grimwood J."/>
            <person name="Schmutz J."/>
            <person name="Juenger T."/>
        </authorList>
    </citation>
    <scope>NUCLEOTIDE SEQUENCE [LARGE SCALE GENOMIC DNA]</scope>
    <source>
        <strain evidence="3">cv. HAL2</strain>
    </source>
</reference>
<dbReference type="EMBL" id="CM009751">
    <property type="protein sequence ID" value="PUZ67611.1"/>
    <property type="molecule type" value="Genomic_DNA"/>
</dbReference>
<gene>
    <name evidence="2" type="ORF">GQ55_3G449800</name>
</gene>
<feature type="chain" id="PRO_5015786749" evidence="1">
    <location>
        <begin position="16"/>
        <end position="158"/>
    </location>
</feature>
<dbReference type="Gramene" id="PUZ67611">
    <property type="protein sequence ID" value="PUZ67611"/>
    <property type="gene ID" value="GQ55_3G449800"/>
</dbReference>
<sequence length="158" mass="16474">MHGQHLLLLVHSFLARFPLVPSPSSLSSRDARASVSPLRMSSIASSMVELLLRRLILGGNKSRAGEGRRPEGGGKFDLGAGSELLFRGLGAAGAEGKALVEGEQSWSAATEEACLLSWMGKLRQIETDGAACAASGLPQPGAGLCLPARLTGERVVVR</sequence>